<keyword evidence="3" id="KW-1185">Reference proteome</keyword>
<sequence>MGKPSVLLIRHSTTLMQLKKAYYNRKPVEKPRKNKEAASSQEMENVSTEEGHDSKLKTEMKREKPDIKTICSLLKASFSHRRKWICKLQGKGTVKKILEEFPGFKNWQLLMILTSLITETRQYKEAWLKMLPKLGDYVEEHAQDVLEEENVENFKEIGEGKLTQHGKDIFVSGTDGDNFERFIKKELNAECHLVAADRSDKVQLFITIDNEVIITELEAIANENECPIQAKKPCKPHVSSKVQNNCSEKLEHLSRFRLL</sequence>
<comment type="caution">
    <text evidence="2">The sequence shown here is derived from an EMBL/GenBank/DDBJ whole genome shotgun (WGS) entry which is preliminary data.</text>
</comment>
<evidence type="ECO:0000313" key="2">
    <source>
        <dbReference type="EMBL" id="CAH3188351.1"/>
    </source>
</evidence>
<feature type="compositionally biased region" description="Basic and acidic residues" evidence="1">
    <location>
        <begin position="26"/>
        <end position="36"/>
    </location>
</feature>
<dbReference type="Proteomes" id="UP001159427">
    <property type="component" value="Unassembled WGS sequence"/>
</dbReference>
<proteinExistence type="predicted"/>
<evidence type="ECO:0000256" key="1">
    <source>
        <dbReference type="SAM" id="MobiDB-lite"/>
    </source>
</evidence>
<feature type="compositionally biased region" description="Polar residues" evidence="1">
    <location>
        <begin position="37"/>
        <end position="48"/>
    </location>
</feature>
<gene>
    <name evidence="2" type="ORF">PEVE_00018469</name>
</gene>
<organism evidence="2 3">
    <name type="scientific">Porites evermanni</name>
    <dbReference type="NCBI Taxonomy" id="104178"/>
    <lineage>
        <taxon>Eukaryota</taxon>
        <taxon>Metazoa</taxon>
        <taxon>Cnidaria</taxon>
        <taxon>Anthozoa</taxon>
        <taxon>Hexacorallia</taxon>
        <taxon>Scleractinia</taxon>
        <taxon>Fungiina</taxon>
        <taxon>Poritidae</taxon>
        <taxon>Porites</taxon>
    </lineage>
</organism>
<name>A0ABN8SCC2_9CNID</name>
<protein>
    <submittedName>
        <fullName evidence="2">Uncharacterized protein</fullName>
    </submittedName>
</protein>
<accession>A0ABN8SCC2</accession>
<reference evidence="2 3" key="1">
    <citation type="submission" date="2022-05" db="EMBL/GenBank/DDBJ databases">
        <authorList>
            <consortium name="Genoscope - CEA"/>
            <person name="William W."/>
        </authorList>
    </citation>
    <scope>NUCLEOTIDE SEQUENCE [LARGE SCALE GENOMIC DNA]</scope>
</reference>
<feature type="compositionally biased region" description="Basic and acidic residues" evidence="1">
    <location>
        <begin position="49"/>
        <end position="61"/>
    </location>
</feature>
<dbReference type="EMBL" id="CALNXI010002501">
    <property type="protein sequence ID" value="CAH3188351.1"/>
    <property type="molecule type" value="Genomic_DNA"/>
</dbReference>
<evidence type="ECO:0000313" key="3">
    <source>
        <dbReference type="Proteomes" id="UP001159427"/>
    </source>
</evidence>
<feature type="region of interest" description="Disordered" evidence="1">
    <location>
        <begin position="26"/>
        <end position="61"/>
    </location>
</feature>